<dbReference type="GO" id="GO:0003676">
    <property type="term" value="F:nucleic acid binding"/>
    <property type="evidence" value="ECO:0007669"/>
    <property type="project" value="InterPro"/>
</dbReference>
<name>A0A834XFP2_9FABA</name>
<feature type="domain" description="RNase H type-1" evidence="3">
    <location>
        <begin position="1004"/>
        <end position="1122"/>
    </location>
</feature>
<dbReference type="Gene3D" id="3.30.420.10">
    <property type="entry name" value="Ribonuclease H-like superfamily/Ribonuclease H"/>
    <property type="match status" value="1"/>
</dbReference>
<feature type="compositionally biased region" description="Basic and acidic residues" evidence="1">
    <location>
        <begin position="241"/>
        <end position="251"/>
    </location>
</feature>
<dbReference type="InterPro" id="IPR036691">
    <property type="entry name" value="Endo/exonu/phosph_ase_sf"/>
</dbReference>
<feature type="region of interest" description="Disordered" evidence="1">
    <location>
        <begin position="304"/>
        <end position="353"/>
    </location>
</feature>
<feature type="domain" description="Endonuclease/exonuclease/phosphatase" evidence="2">
    <location>
        <begin position="437"/>
        <end position="519"/>
    </location>
</feature>
<feature type="compositionally biased region" description="Basic and acidic residues" evidence="1">
    <location>
        <begin position="90"/>
        <end position="104"/>
    </location>
</feature>
<dbReference type="InterPro" id="IPR053151">
    <property type="entry name" value="RNase_H-like"/>
</dbReference>
<evidence type="ECO:0000259" key="3">
    <source>
        <dbReference type="Pfam" id="PF13456"/>
    </source>
</evidence>
<feature type="compositionally biased region" description="Basic and acidic residues" evidence="1">
    <location>
        <begin position="9"/>
        <end position="30"/>
    </location>
</feature>
<dbReference type="InterPro" id="IPR002156">
    <property type="entry name" value="RNaseH_domain"/>
</dbReference>
<dbReference type="PANTHER" id="PTHR47723">
    <property type="entry name" value="OS05G0353850 PROTEIN"/>
    <property type="match status" value="1"/>
</dbReference>
<keyword evidence="6" id="KW-1185">Reference proteome</keyword>
<accession>A0A834XFP2</accession>
<dbReference type="Proteomes" id="UP000634136">
    <property type="component" value="Unassembled WGS sequence"/>
</dbReference>
<comment type="caution">
    <text evidence="5">The sequence shown here is derived from an EMBL/GenBank/DDBJ whole genome shotgun (WGS) entry which is preliminary data.</text>
</comment>
<dbReference type="InterPro" id="IPR036397">
    <property type="entry name" value="RNaseH_sf"/>
</dbReference>
<feature type="compositionally biased region" description="Polar residues" evidence="1">
    <location>
        <begin position="223"/>
        <end position="240"/>
    </location>
</feature>
<proteinExistence type="predicted"/>
<feature type="region of interest" description="Disordered" evidence="1">
    <location>
        <begin position="73"/>
        <end position="285"/>
    </location>
</feature>
<organism evidence="5 6">
    <name type="scientific">Senna tora</name>
    <dbReference type="NCBI Taxonomy" id="362788"/>
    <lineage>
        <taxon>Eukaryota</taxon>
        <taxon>Viridiplantae</taxon>
        <taxon>Streptophyta</taxon>
        <taxon>Embryophyta</taxon>
        <taxon>Tracheophyta</taxon>
        <taxon>Spermatophyta</taxon>
        <taxon>Magnoliopsida</taxon>
        <taxon>eudicotyledons</taxon>
        <taxon>Gunneridae</taxon>
        <taxon>Pentapetalae</taxon>
        <taxon>rosids</taxon>
        <taxon>fabids</taxon>
        <taxon>Fabales</taxon>
        <taxon>Fabaceae</taxon>
        <taxon>Caesalpinioideae</taxon>
        <taxon>Cassia clade</taxon>
        <taxon>Senna</taxon>
    </lineage>
</organism>
<dbReference type="InterPro" id="IPR012337">
    <property type="entry name" value="RNaseH-like_sf"/>
</dbReference>
<reference evidence="5" key="1">
    <citation type="submission" date="2020-09" db="EMBL/GenBank/DDBJ databases">
        <title>Genome-Enabled Discovery of Anthraquinone Biosynthesis in Senna tora.</title>
        <authorList>
            <person name="Kang S.-H."/>
            <person name="Pandey R.P."/>
            <person name="Lee C.-M."/>
            <person name="Sim J.-S."/>
            <person name="Jeong J.-T."/>
            <person name="Choi B.-S."/>
            <person name="Jung M."/>
            <person name="Ginzburg D."/>
            <person name="Zhao K."/>
            <person name="Won S.Y."/>
            <person name="Oh T.-J."/>
            <person name="Yu Y."/>
            <person name="Kim N.-H."/>
            <person name="Lee O.R."/>
            <person name="Lee T.-H."/>
            <person name="Bashyal P."/>
            <person name="Kim T.-S."/>
            <person name="Lee W.-H."/>
            <person name="Kawkins C."/>
            <person name="Kim C.-K."/>
            <person name="Kim J.S."/>
            <person name="Ahn B.O."/>
            <person name="Rhee S.Y."/>
            <person name="Sohng J.K."/>
        </authorList>
    </citation>
    <scope>NUCLEOTIDE SEQUENCE</scope>
    <source>
        <tissue evidence="5">Leaf</tissue>
    </source>
</reference>
<feature type="domain" description="Reverse transcriptase zinc-binding" evidence="4">
    <location>
        <begin position="805"/>
        <end position="891"/>
    </location>
</feature>
<dbReference type="SUPFAM" id="SSF53098">
    <property type="entry name" value="Ribonuclease H-like"/>
    <property type="match status" value="1"/>
</dbReference>
<dbReference type="InterPro" id="IPR026960">
    <property type="entry name" value="RVT-Znf"/>
</dbReference>
<evidence type="ECO:0000313" key="6">
    <source>
        <dbReference type="Proteomes" id="UP000634136"/>
    </source>
</evidence>
<dbReference type="AlphaFoldDB" id="A0A834XFP2"/>
<sequence length="1160" mass="132297">MDPPSQEELDLKERSTKKIKRGCEADDAQNRENGQSQRFSMEEEMYEAVSKEGNQCGNSNIQQGVSFKDKVVGNVEVHSLPSDQSLHSDGSGEHNEEKIEKNQVDGDGSQGQGSEGLQEVEVNEQRIVVSSVVDPPRRTETRGPFGPWILANKRFRGGPTSQRRNDEGQSGRVGPRTRGTYGPAMGSRFDILNKLDEEMEERSDRGNGSPQRQEYRYEVNPNIKPNSPSGSGLKSVSMDKSQPKSKRDLKALQKNPEARINTSELPRGKGEKMVPSSKVRANESSLMEAEENIITKFKEIEKSFKQATERSLPPPDPPDLARGALNRRTGQSNDESQRVEIGEDDSTVHSDDQGEIHLKRQFKLDGLFILETRQSGWKADQIINKCGFELHDRVEAEGFVGGIWGLWDSENIAVQVLRKHRQFMHMKIGKRNESWLLTVVYASPHLNSRRELWGELHELSRNITEPWCIAGDFNAFVADNEKKGGNVAARLDRVLANSDWRIKFPEASVSHLPKYKSDHNPLMLCLNTDRRNQSNKDRPFRLLAPWVMHEGFKDLVKETWSNNSGWLSTLDSFYPRVKSWNREIFGNIFYKKRRMQNRAISVDEIKQAAFSMGALKAPGPDGLNPLFFQSQWDSVGSSVVKFVGESLKSQNMAFMAKLGWGLIHNDGALWSRVIRSKYGCGGEIIPKVERRRNCSRIWRGVADCWQYVEDGMCWRLGNGQRIRFWMDKWVPGCKPLAEYKLGPLAREDEEVKVSRFLTGSGAWDWEAFEHLIPHDICLKIHSIPPPVRNDSEDTPVWSLNKNGQFSTKSAYRLITGDHALEERNIWRKVWGWKGPEKIKYFLWLCVKDRIMTNVNRKRRNISTSEFCPRCKNIPESVLHTIRDCEYAKNVWMRLVKPKFWPRFFNNNVENWFCMNLSENLGCFDINWHLAFGLAVWNIWKARNEFVFKSGSNGAPDLVFQIVNQVNWALNAENSVLNPRGQASRRIIQKVKWEKPPIGWWKVNVDAACLPNCFAMRCGGIIRDSDGRFVKGFTSNLGMCFVLQAELWGVSHGLEVAWSLGAKNLIVESDSVTVVDLVRKGHSELHPNGALLERINHWIMKEWDVKVSHVFREANSAADWISKNPLVDSFDLVLLEDPPQCLSDILLKDLSGLGIDRLVAV</sequence>
<feature type="compositionally biased region" description="Basic and acidic residues" evidence="1">
    <location>
        <begin position="335"/>
        <end position="353"/>
    </location>
</feature>
<dbReference type="InterPro" id="IPR005135">
    <property type="entry name" value="Endo/exonuclease/phosphatase"/>
</dbReference>
<dbReference type="Pfam" id="PF13966">
    <property type="entry name" value="zf-RVT"/>
    <property type="match status" value="1"/>
</dbReference>
<feature type="compositionally biased region" description="Polar residues" evidence="1">
    <location>
        <begin position="52"/>
        <end position="61"/>
    </location>
</feature>
<dbReference type="PANTHER" id="PTHR47723:SF19">
    <property type="entry name" value="POLYNUCLEOTIDYL TRANSFERASE, RIBONUCLEASE H-LIKE SUPERFAMILY PROTEIN"/>
    <property type="match status" value="1"/>
</dbReference>
<dbReference type="Gene3D" id="3.60.10.10">
    <property type="entry name" value="Endonuclease/exonuclease/phosphatase"/>
    <property type="match status" value="1"/>
</dbReference>
<dbReference type="OrthoDB" id="1434401at2759"/>
<evidence type="ECO:0000259" key="4">
    <source>
        <dbReference type="Pfam" id="PF13966"/>
    </source>
</evidence>
<evidence type="ECO:0000313" key="5">
    <source>
        <dbReference type="EMBL" id="KAF7843708.1"/>
    </source>
</evidence>
<dbReference type="SUPFAM" id="SSF56219">
    <property type="entry name" value="DNase I-like"/>
    <property type="match status" value="1"/>
</dbReference>
<gene>
    <name evidence="5" type="ORF">G2W53_000613</name>
</gene>
<dbReference type="Pfam" id="PF13456">
    <property type="entry name" value="RVT_3"/>
    <property type="match status" value="1"/>
</dbReference>
<protein>
    <submittedName>
        <fullName evidence="5">Putative ribonuclease H protein At1g65750 family</fullName>
    </submittedName>
</protein>
<evidence type="ECO:0000259" key="2">
    <source>
        <dbReference type="Pfam" id="PF03372"/>
    </source>
</evidence>
<evidence type="ECO:0000256" key="1">
    <source>
        <dbReference type="SAM" id="MobiDB-lite"/>
    </source>
</evidence>
<dbReference type="Pfam" id="PF03372">
    <property type="entry name" value="Exo_endo_phos"/>
    <property type="match status" value="1"/>
</dbReference>
<dbReference type="GO" id="GO:0004523">
    <property type="term" value="F:RNA-DNA hybrid ribonuclease activity"/>
    <property type="evidence" value="ECO:0007669"/>
    <property type="project" value="InterPro"/>
</dbReference>
<dbReference type="EMBL" id="JAAIUW010000001">
    <property type="protein sequence ID" value="KAF7843708.1"/>
    <property type="molecule type" value="Genomic_DNA"/>
</dbReference>
<dbReference type="InterPro" id="IPR044730">
    <property type="entry name" value="RNase_H-like_dom_plant"/>
</dbReference>
<dbReference type="CDD" id="cd06222">
    <property type="entry name" value="RNase_H_like"/>
    <property type="match status" value="1"/>
</dbReference>
<feature type="region of interest" description="Disordered" evidence="1">
    <location>
        <begin position="1"/>
        <end position="61"/>
    </location>
</feature>